<dbReference type="Proteomes" id="UP001523369">
    <property type="component" value="Unassembled WGS sequence"/>
</dbReference>
<dbReference type="EMBL" id="JAMYJR010000005">
    <property type="protein sequence ID" value="MCO8270429.1"/>
    <property type="molecule type" value="Genomic_DNA"/>
</dbReference>
<dbReference type="InterPro" id="IPR029068">
    <property type="entry name" value="Glyas_Bleomycin-R_OHBP_Dase"/>
</dbReference>
<evidence type="ECO:0000313" key="3">
    <source>
        <dbReference type="Proteomes" id="UP001523369"/>
    </source>
</evidence>
<keyword evidence="3" id="KW-1185">Reference proteome</keyword>
<proteinExistence type="predicted"/>
<sequence>MELFVEDLDVSVSFYREVLGFQVSRRAERYVSLRRGIVVLGLGPTAKITRADGRPGLLQATAQRRQGRRR</sequence>
<dbReference type="InterPro" id="IPR053863">
    <property type="entry name" value="Glyoxy/Ble-like_N"/>
</dbReference>
<dbReference type="SUPFAM" id="SSF54593">
    <property type="entry name" value="Glyoxalase/Bleomycin resistance protein/Dihydroxybiphenyl dioxygenase"/>
    <property type="match status" value="1"/>
</dbReference>
<organism evidence="2 3">
    <name type="scientific">Paractinoplanes aksuensis</name>
    <dbReference type="NCBI Taxonomy" id="2939490"/>
    <lineage>
        <taxon>Bacteria</taxon>
        <taxon>Bacillati</taxon>
        <taxon>Actinomycetota</taxon>
        <taxon>Actinomycetes</taxon>
        <taxon>Micromonosporales</taxon>
        <taxon>Micromonosporaceae</taxon>
        <taxon>Paractinoplanes</taxon>
    </lineage>
</organism>
<protein>
    <submittedName>
        <fullName evidence="2">VOC family protein</fullName>
    </submittedName>
</protein>
<evidence type="ECO:0000313" key="2">
    <source>
        <dbReference type="EMBL" id="MCO8270429.1"/>
    </source>
</evidence>
<feature type="domain" description="Glyoxalase/Bleomycin resistance-like N-terminal" evidence="1">
    <location>
        <begin position="2"/>
        <end position="32"/>
    </location>
</feature>
<accession>A0ABT1DHW5</accession>
<dbReference type="Gene3D" id="3.10.180.10">
    <property type="entry name" value="2,3-Dihydroxybiphenyl 1,2-Dioxygenase, domain 1"/>
    <property type="match status" value="1"/>
</dbReference>
<comment type="caution">
    <text evidence="2">The sequence shown here is derived from an EMBL/GenBank/DDBJ whole genome shotgun (WGS) entry which is preliminary data.</text>
</comment>
<dbReference type="RefSeq" id="WP_253236566.1">
    <property type="nucleotide sequence ID" value="NZ_JAMYJR010000005.1"/>
</dbReference>
<reference evidence="2 3" key="1">
    <citation type="submission" date="2022-06" db="EMBL/GenBank/DDBJ databases">
        <title>New Species of the Genus Actinoplanes, ActinopZanes ferrugineus.</title>
        <authorList>
            <person name="Ding P."/>
        </authorList>
    </citation>
    <scope>NUCLEOTIDE SEQUENCE [LARGE SCALE GENOMIC DNA]</scope>
    <source>
        <strain evidence="2 3">TRM88003</strain>
    </source>
</reference>
<name>A0ABT1DHW5_9ACTN</name>
<dbReference type="Pfam" id="PF22677">
    <property type="entry name" value="Ble-like_N"/>
    <property type="match status" value="1"/>
</dbReference>
<evidence type="ECO:0000259" key="1">
    <source>
        <dbReference type="Pfam" id="PF22677"/>
    </source>
</evidence>
<gene>
    <name evidence="2" type="ORF">M1L60_07445</name>
</gene>